<evidence type="ECO:0000313" key="2">
    <source>
        <dbReference type="Proteomes" id="UP001281147"/>
    </source>
</evidence>
<accession>A0ACC3NQR6</accession>
<protein>
    <submittedName>
        <fullName evidence="1">Uncharacterized protein</fullName>
    </submittedName>
</protein>
<reference evidence="1" key="1">
    <citation type="submission" date="2023-07" db="EMBL/GenBank/DDBJ databases">
        <title>Black Yeasts Isolated from many extreme environments.</title>
        <authorList>
            <person name="Coleine C."/>
            <person name="Stajich J.E."/>
            <person name="Selbmann L."/>
        </authorList>
    </citation>
    <scope>NUCLEOTIDE SEQUENCE</scope>
    <source>
        <strain evidence="1">CCFEE 5714</strain>
    </source>
</reference>
<name>A0ACC3NQR6_9PEZI</name>
<proteinExistence type="predicted"/>
<organism evidence="1 2">
    <name type="scientific">Vermiconidia calcicola</name>
    <dbReference type="NCBI Taxonomy" id="1690605"/>
    <lineage>
        <taxon>Eukaryota</taxon>
        <taxon>Fungi</taxon>
        <taxon>Dikarya</taxon>
        <taxon>Ascomycota</taxon>
        <taxon>Pezizomycotina</taxon>
        <taxon>Dothideomycetes</taxon>
        <taxon>Dothideomycetidae</taxon>
        <taxon>Mycosphaerellales</taxon>
        <taxon>Extremaceae</taxon>
        <taxon>Vermiconidia</taxon>
    </lineage>
</organism>
<keyword evidence="2" id="KW-1185">Reference proteome</keyword>
<comment type="caution">
    <text evidence="1">The sequence shown here is derived from an EMBL/GenBank/DDBJ whole genome shotgun (WGS) entry which is preliminary data.</text>
</comment>
<dbReference type="Proteomes" id="UP001281147">
    <property type="component" value="Unassembled WGS sequence"/>
</dbReference>
<gene>
    <name evidence="1" type="ORF">LTR37_003869</name>
</gene>
<evidence type="ECO:0000313" key="1">
    <source>
        <dbReference type="EMBL" id="KAK3720456.1"/>
    </source>
</evidence>
<sequence>MTPTHIITGVLSLSLLFLAVFTAAEAAALDSVDFVERYIASFNTTDPAILDILDFTGPCSSGGDDRHIIDTTQNILAKLRECNPNYDKEDCATFNANSNASVSSNVAVPARDSVPPEIKAMGNNINEVYCGNDDGTSGFGDVSCLDAASIINFDLPRSGTFLVAPFSCKKVICKDGIKFTLCAGTQGMNILFTDLIVRFKITWFGCYKGECYKEKCGGQTFYLDDSNVIMNQPPEAC</sequence>
<dbReference type="EMBL" id="JAUTXU010000022">
    <property type="protein sequence ID" value="KAK3720456.1"/>
    <property type="molecule type" value="Genomic_DNA"/>
</dbReference>